<dbReference type="AlphaFoldDB" id="W6QWE6"/>
<reference evidence="1" key="1">
    <citation type="journal article" date="2014" name="Nat. Commun.">
        <title>Multiple recent horizontal transfers of a large genomic region in cheese making fungi.</title>
        <authorList>
            <person name="Cheeseman K."/>
            <person name="Ropars J."/>
            <person name="Renault P."/>
            <person name="Dupont J."/>
            <person name="Gouzy J."/>
            <person name="Branca A."/>
            <person name="Abraham A.L."/>
            <person name="Ceppi M."/>
            <person name="Conseiller E."/>
            <person name="Debuchy R."/>
            <person name="Malagnac F."/>
            <person name="Goarin A."/>
            <person name="Silar P."/>
            <person name="Lacoste S."/>
            <person name="Sallet E."/>
            <person name="Bensimon A."/>
            <person name="Giraud T."/>
            <person name="Brygoo Y."/>
        </authorList>
    </citation>
    <scope>NUCLEOTIDE SEQUENCE [LARGE SCALE GENOMIC DNA]</scope>
    <source>
        <strain evidence="1">FM164</strain>
    </source>
</reference>
<evidence type="ECO:0000313" key="1">
    <source>
        <dbReference type="EMBL" id="CDM38479.1"/>
    </source>
</evidence>
<dbReference type="STRING" id="1365484.W6QWE6"/>
<name>W6QWE6_PENRF</name>
<protein>
    <submittedName>
        <fullName evidence="1">Probable transposable element</fullName>
    </submittedName>
</protein>
<dbReference type="OMA" id="WIRKFRR"/>
<accession>W6QWE6</accession>
<keyword evidence="2" id="KW-1185">Reference proteome</keyword>
<sequence>MTCSGIEAIINEALDWERRSRATFKAEKIAIIHFAPKIYKLDYKSFIIKEQTVVSKEHVKILGVLMDTRLKYKEYMARAVSKGLEVAIELRRLYGLSLVTARQLFISTVALVIDYASNVWIVAEAEAYIATARNRFWRRAVKMWTDIYTFPEINPLCRGIDWIRKFRRYYRSLLY</sequence>
<dbReference type="Proteomes" id="UP000030686">
    <property type="component" value="Unassembled WGS sequence"/>
</dbReference>
<organism evidence="1 2">
    <name type="scientific">Penicillium roqueforti (strain FM164)</name>
    <dbReference type="NCBI Taxonomy" id="1365484"/>
    <lineage>
        <taxon>Eukaryota</taxon>
        <taxon>Fungi</taxon>
        <taxon>Dikarya</taxon>
        <taxon>Ascomycota</taxon>
        <taxon>Pezizomycotina</taxon>
        <taxon>Eurotiomycetes</taxon>
        <taxon>Eurotiomycetidae</taxon>
        <taxon>Eurotiales</taxon>
        <taxon>Aspergillaceae</taxon>
        <taxon>Penicillium</taxon>
    </lineage>
</organism>
<proteinExistence type="predicted"/>
<dbReference type="EMBL" id="HG792027">
    <property type="protein sequence ID" value="CDM38479.1"/>
    <property type="molecule type" value="Genomic_DNA"/>
</dbReference>
<dbReference type="OrthoDB" id="3261222at2759"/>
<evidence type="ECO:0000313" key="2">
    <source>
        <dbReference type="Proteomes" id="UP000030686"/>
    </source>
</evidence>
<gene>
    <name evidence="1" type="ORF">PROQFM164_S13g000002</name>
</gene>